<feature type="compositionally biased region" description="Low complexity" evidence="1">
    <location>
        <begin position="164"/>
        <end position="177"/>
    </location>
</feature>
<dbReference type="RefSeq" id="XP_066633126.1">
    <property type="nucleotide sequence ID" value="XM_066777284.1"/>
</dbReference>
<feature type="region of interest" description="Disordered" evidence="1">
    <location>
        <begin position="67"/>
        <end position="193"/>
    </location>
</feature>
<proteinExistence type="predicted"/>
<evidence type="ECO:0000256" key="1">
    <source>
        <dbReference type="SAM" id="MobiDB-lite"/>
    </source>
</evidence>
<feature type="compositionally biased region" description="Polar residues" evidence="1">
    <location>
        <begin position="128"/>
        <end position="141"/>
    </location>
</feature>
<dbReference type="Gene3D" id="3.30.40.10">
    <property type="entry name" value="Zinc/RING finger domain, C3HC4 (zinc finger)"/>
    <property type="match status" value="1"/>
</dbReference>
<reference evidence="2 3" key="1">
    <citation type="submission" date="2024-02" db="EMBL/GenBank/DDBJ databases">
        <title>De novo assembly and annotation of 12 fungi associated with fruit tree decline syndrome in Ontario, Canada.</title>
        <authorList>
            <person name="Sulman M."/>
            <person name="Ellouze W."/>
            <person name="Ilyukhin E."/>
        </authorList>
    </citation>
    <scope>NUCLEOTIDE SEQUENCE [LARGE SCALE GENOMIC DNA]</scope>
    <source>
        <strain evidence="2 3">FDS-637</strain>
    </source>
</reference>
<dbReference type="EMBL" id="JAJVCZ030000005">
    <property type="protein sequence ID" value="KAL0260097.1"/>
    <property type="molecule type" value="Genomic_DNA"/>
</dbReference>
<gene>
    <name evidence="2" type="ORF">SLS55_005842</name>
</gene>
<accession>A0ABR3CHI8</accession>
<dbReference type="GeneID" id="92009927"/>
<comment type="caution">
    <text evidence="2">The sequence shown here is derived from an EMBL/GenBank/DDBJ whole genome shotgun (WGS) entry which is preliminary data.</text>
</comment>
<protein>
    <recommendedName>
        <fullName evidence="4">RING-type domain-containing protein</fullName>
    </recommendedName>
</protein>
<dbReference type="Proteomes" id="UP001430584">
    <property type="component" value="Unassembled WGS sequence"/>
</dbReference>
<evidence type="ECO:0000313" key="3">
    <source>
        <dbReference type="Proteomes" id="UP001430584"/>
    </source>
</evidence>
<keyword evidence="3" id="KW-1185">Reference proteome</keyword>
<dbReference type="SUPFAM" id="SSF57850">
    <property type="entry name" value="RING/U-box"/>
    <property type="match status" value="1"/>
</dbReference>
<evidence type="ECO:0000313" key="2">
    <source>
        <dbReference type="EMBL" id="KAL0260097.1"/>
    </source>
</evidence>
<dbReference type="InterPro" id="IPR013083">
    <property type="entry name" value="Znf_RING/FYVE/PHD"/>
</dbReference>
<feature type="compositionally biased region" description="Polar residues" evidence="1">
    <location>
        <begin position="108"/>
        <end position="120"/>
    </location>
</feature>
<name>A0ABR3CHI8_9PEZI</name>
<organism evidence="2 3">
    <name type="scientific">Diplodia seriata</name>
    <dbReference type="NCBI Taxonomy" id="420778"/>
    <lineage>
        <taxon>Eukaryota</taxon>
        <taxon>Fungi</taxon>
        <taxon>Dikarya</taxon>
        <taxon>Ascomycota</taxon>
        <taxon>Pezizomycotina</taxon>
        <taxon>Dothideomycetes</taxon>
        <taxon>Dothideomycetes incertae sedis</taxon>
        <taxon>Botryosphaeriales</taxon>
        <taxon>Botryosphaeriaceae</taxon>
        <taxon>Diplodia</taxon>
    </lineage>
</organism>
<sequence length="469" mass="49699">MTFPHAAVEPTTADRLQALRDNNDVRCPVCFRDIDFSELGHQVLPQPQYKESIAITSEDDSSWVLHNQEASSPRPQHRRRSTTRAAEESDKDSAATVASPPPQHRRPSTINTPETSNANAAATVPPSVASTIGTPETTTLTHAEDETSSISAATIPPPASTGAPEPTTPNTNEPSSSRIPATDDDEANSDTDTHLSRSDLVTMTACNHVICASCQLTWLQAEAGGRPFFYSSSCALCRHSTLTPEHLQQQQQRASAATTAEATATFRADLLLTPAPAAPTPLAADAFPSAQLAFYASSFDHAVRSLTPIRATTAHLIRAGAAITALLASRPAADAVDPVPAIAIANGADDDDVHGFARPALTAPHFLGAAAALPDFAEGVVRVLDHRDTGTGVGSVDAVWRALVSMLLGRYAAAYESAAGGGVGARRAEYRSRVRDVLMGREVNDGDSFFGDVECFARMVVGWLHCHRE</sequence>
<evidence type="ECO:0008006" key="4">
    <source>
        <dbReference type="Google" id="ProtNLM"/>
    </source>
</evidence>